<dbReference type="SUPFAM" id="SSF51735">
    <property type="entry name" value="NAD(P)-binding Rossmann-fold domains"/>
    <property type="match status" value="1"/>
</dbReference>
<proteinExistence type="inferred from homology"/>
<evidence type="ECO:0000256" key="3">
    <source>
        <dbReference type="ARBA" id="ARBA00023027"/>
    </source>
</evidence>
<evidence type="ECO:0000256" key="2">
    <source>
        <dbReference type="ARBA" id="ARBA00023002"/>
    </source>
</evidence>
<dbReference type="InterPro" id="IPR006140">
    <property type="entry name" value="D-isomer_DH_NAD-bd"/>
</dbReference>
<reference evidence="7 8" key="1">
    <citation type="submission" date="2016-02" db="EMBL/GenBank/DDBJ databases">
        <title>Complete Genome Sequence of Weissella jogaejeotgali FOL01.</title>
        <authorList>
            <person name="Lee J.-H."/>
            <person name="Ku H.-J."/>
        </authorList>
    </citation>
    <scope>NUCLEOTIDE SEQUENCE [LARGE SCALE GENOMIC DNA]</scope>
    <source>
        <strain evidence="7 8">FOL01</strain>
    </source>
</reference>
<evidence type="ECO:0000259" key="5">
    <source>
        <dbReference type="Pfam" id="PF00389"/>
    </source>
</evidence>
<dbReference type="GO" id="GO:0051287">
    <property type="term" value="F:NAD binding"/>
    <property type="evidence" value="ECO:0007669"/>
    <property type="project" value="InterPro"/>
</dbReference>
<feature type="domain" description="D-isomer specific 2-hydroxyacid dehydrogenase catalytic" evidence="5">
    <location>
        <begin position="6"/>
        <end position="303"/>
    </location>
</feature>
<dbReference type="Pfam" id="PF02826">
    <property type="entry name" value="2-Hacid_dh_C"/>
    <property type="match status" value="1"/>
</dbReference>
<dbReference type="KEGG" id="wjo:FOL01_1460"/>
<dbReference type="InterPro" id="IPR006139">
    <property type="entry name" value="D-isomer_2_OHA_DH_cat_dom"/>
</dbReference>
<dbReference type="AlphaFoldDB" id="A0A1L6RCN8"/>
<dbReference type="Gene3D" id="3.40.50.720">
    <property type="entry name" value="NAD(P)-binding Rossmann-like Domain"/>
    <property type="match status" value="2"/>
</dbReference>
<keyword evidence="8" id="KW-1185">Reference proteome</keyword>
<comment type="similarity">
    <text evidence="1 4">Belongs to the D-isomer specific 2-hydroxyacid dehydrogenase family.</text>
</comment>
<dbReference type="STRING" id="1631871.FOL01_1460"/>
<dbReference type="RefSeq" id="WP_207649837.1">
    <property type="nucleotide sequence ID" value="NZ_CP014332.1"/>
</dbReference>
<dbReference type="Pfam" id="PF00389">
    <property type="entry name" value="2-Hacid_dh"/>
    <property type="match status" value="1"/>
</dbReference>
<accession>A0A1L6RCN8</accession>
<keyword evidence="2 4" id="KW-0560">Oxidoreductase</keyword>
<evidence type="ECO:0000259" key="6">
    <source>
        <dbReference type="Pfam" id="PF02826"/>
    </source>
</evidence>
<protein>
    <submittedName>
        <fullName evidence="7">D-3-phosphoglycerate dehydrogenase</fullName>
    </submittedName>
</protein>
<dbReference type="GO" id="GO:0016616">
    <property type="term" value="F:oxidoreductase activity, acting on the CH-OH group of donors, NAD or NADP as acceptor"/>
    <property type="evidence" value="ECO:0007669"/>
    <property type="project" value="InterPro"/>
</dbReference>
<sequence>MMTKLLALSPLTDENIETLKKYHITVVTPETMIPDEYAEIDIIYGWRSKVISKILKTPNHSLKWIQSFSAGVDFMPLVDLEEHQIILTNASGQKAVPIAESVMSYILHFARGLHVYQTQNHWEPFEKQFTLKELPVIIFGTGRIGQQIATYLQVFGTKVYGVNTTGHPVAGFKETFAINDLKQIPNHIAIVINALPSTPTTNNFFNKSQLELFKELFLFINIGRGSTVNEQDLLAKLNDGSIQHAALDVTKVEPIPNDSQLWQQDNLLLTQHSTWAEESDSLFNIFMKNLPDFLAGKPLSYNVVDYKRGY</sequence>
<feature type="domain" description="D-isomer specific 2-hydroxyacid dehydrogenase NAD-binding" evidence="6">
    <location>
        <begin position="105"/>
        <end position="273"/>
    </location>
</feature>
<dbReference type="Proteomes" id="UP000185473">
    <property type="component" value="Chromosome"/>
</dbReference>
<organism evidence="7 8">
    <name type="scientific">Weissella jogaejeotgali</name>
    <dbReference type="NCBI Taxonomy" id="1631871"/>
    <lineage>
        <taxon>Bacteria</taxon>
        <taxon>Bacillati</taxon>
        <taxon>Bacillota</taxon>
        <taxon>Bacilli</taxon>
        <taxon>Lactobacillales</taxon>
        <taxon>Lactobacillaceae</taxon>
        <taxon>Weissella</taxon>
    </lineage>
</organism>
<evidence type="ECO:0000256" key="4">
    <source>
        <dbReference type="RuleBase" id="RU003719"/>
    </source>
</evidence>
<name>A0A1L6RCN8_9LACO</name>
<dbReference type="PANTHER" id="PTHR43333">
    <property type="entry name" value="2-HACID_DH_C DOMAIN-CONTAINING PROTEIN"/>
    <property type="match status" value="1"/>
</dbReference>
<dbReference type="EMBL" id="CP014332">
    <property type="protein sequence ID" value="APS42319.1"/>
    <property type="molecule type" value="Genomic_DNA"/>
</dbReference>
<dbReference type="SUPFAM" id="SSF52283">
    <property type="entry name" value="Formate/glycerate dehydrogenase catalytic domain-like"/>
    <property type="match status" value="1"/>
</dbReference>
<keyword evidence="3" id="KW-0520">NAD</keyword>
<evidence type="ECO:0000313" key="7">
    <source>
        <dbReference type="EMBL" id="APS42319.1"/>
    </source>
</evidence>
<gene>
    <name evidence="7" type="ORF">FOL01_1460</name>
</gene>
<dbReference type="InterPro" id="IPR036291">
    <property type="entry name" value="NAD(P)-bd_dom_sf"/>
</dbReference>
<dbReference type="PANTHER" id="PTHR43333:SF1">
    <property type="entry name" value="D-ISOMER SPECIFIC 2-HYDROXYACID DEHYDROGENASE NAD-BINDING DOMAIN-CONTAINING PROTEIN"/>
    <property type="match status" value="1"/>
</dbReference>
<evidence type="ECO:0000313" key="8">
    <source>
        <dbReference type="Proteomes" id="UP000185473"/>
    </source>
</evidence>
<evidence type="ECO:0000256" key="1">
    <source>
        <dbReference type="ARBA" id="ARBA00005854"/>
    </source>
</evidence>